<accession>A0A812LGX6</accession>
<feature type="transmembrane region" description="Helical" evidence="3">
    <location>
        <begin position="179"/>
        <end position="203"/>
    </location>
</feature>
<evidence type="ECO:0000256" key="1">
    <source>
        <dbReference type="ARBA" id="ARBA00022737"/>
    </source>
</evidence>
<keyword evidence="1" id="KW-0677">Repeat</keyword>
<dbReference type="InterPro" id="IPR002885">
    <property type="entry name" value="PPR_rpt"/>
</dbReference>
<dbReference type="InterPro" id="IPR002625">
    <property type="entry name" value="Smr_dom"/>
</dbReference>
<gene>
    <name evidence="5" type="ORF">SNAT2548_LOCUS11824</name>
</gene>
<proteinExistence type="predicted"/>
<dbReference type="PANTHER" id="PTHR47447:SF17">
    <property type="entry name" value="OS12G0638900 PROTEIN"/>
    <property type="match status" value="1"/>
</dbReference>
<feature type="transmembrane region" description="Helical" evidence="3">
    <location>
        <begin position="569"/>
        <end position="588"/>
    </location>
</feature>
<dbReference type="PANTHER" id="PTHR47447">
    <property type="entry name" value="OS03G0856100 PROTEIN"/>
    <property type="match status" value="1"/>
</dbReference>
<dbReference type="InterPro" id="IPR011990">
    <property type="entry name" value="TPR-like_helical_dom_sf"/>
</dbReference>
<dbReference type="InterPro" id="IPR036063">
    <property type="entry name" value="Smr_dom_sf"/>
</dbReference>
<dbReference type="Proteomes" id="UP000604046">
    <property type="component" value="Unassembled WGS sequence"/>
</dbReference>
<keyword evidence="3" id="KW-0812">Transmembrane</keyword>
<dbReference type="SMART" id="SM00463">
    <property type="entry name" value="SMR"/>
    <property type="match status" value="1"/>
</dbReference>
<keyword evidence="3" id="KW-0472">Membrane</keyword>
<evidence type="ECO:0000313" key="6">
    <source>
        <dbReference type="Proteomes" id="UP000604046"/>
    </source>
</evidence>
<protein>
    <recommendedName>
        <fullName evidence="4">Smr domain-containing protein</fullName>
    </recommendedName>
</protein>
<evidence type="ECO:0000259" key="4">
    <source>
        <dbReference type="SMART" id="SM00463"/>
    </source>
</evidence>
<evidence type="ECO:0000256" key="2">
    <source>
        <dbReference type="PROSITE-ProRule" id="PRU00708"/>
    </source>
</evidence>
<comment type="caution">
    <text evidence="5">The sequence shown here is derived from an EMBL/GenBank/DDBJ whole genome shotgun (WGS) entry which is preliminary data.</text>
</comment>
<dbReference type="PROSITE" id="PS51375">
    <property type="entry name" value="PPR"/>
    <property type="match status" value="3"/>
</dbReference>
<feature type="transmembrane region" description="Helical" evidence="3">
    <location>
        <begin position="1138"/>
        <end position="1171"/>
    </location>
</feature>
<feature type="repeat" description="PPR" evidence="2">
    <location>
        <begin position="612"/>
        <end position="646"/>
    </location>
</feature>
<name>A0A812LGX6_9DINO</name>
<feature type="transmembrane region" description="Helical" evidence="3">
    <location>
        <begin position="1261"/>
        <end position="1277"/>
    </location>
</feature>
<feature type="transmembrane region" description="Helical" evidence="3">
    <location>
        <begin position="420"/>
        <end position="441"/>
    </location>
</feature>
<dbReference type="Pfam" id="PF13041">
    <property type="entry name" value="PPR_2"/>
    <property type="match status" value="1"/>
</dbReference>
<evidence type="ECO:0000256" key="3">
    <source>
        <dbReference type="SAM" id="Phobius"/>
    </source>
</evidence>
<feature type="repeat" description="PPR" evidence="2">
    <location>
        <begin position="718"/>
        <end position="752"/>
    </location>
</feature>
<organism evidence="5 6">
    <name type="scientific">Symbiodinium natans</name>
    <dbReference type="NCBI Taxonomy" id="878477"/>
    <lineage>
        <taxon>Eukaryota</taxon>
        <taxon>Sar</taxon>
        <taxon>Alveolata</taxon>
        <taxon>Dinophyceae</taxon>
        <taxon>Suessiales</taxon>
        <taxon>Symbiodiniaceae</taxon>
        <taxon>Symbiodinium</taxon>
    </lineage>
</organism>
<sequence>MATAALSAWLNKTGRANGTLALATWAEEADCGSISMDGTGGSNFARRRPAKGLKGLEEESEVAEVRRLWGQGTAMIHGIFHGACRVSLPKARKTLGSCTCKDDIRRSEPDMPSAKRHLVPLVTKLSQTRRVATRLPPPCRVEFVVFSGWCVVAPGRWKDFPGQIGGTGLEMYFTTLRTLGILFATMAAITFPTSAFCLLGTFAPDNGQFLARASIGNLGLLADTKVLDPLLRIVRVGCDGAELSDLTPVFAWLDLASMIVLFLYLVRFRFIEIPRRTKSDDLENVSVQDFAVVIDKLPPRKSHLEERMKVVQRGKTGGPEPHVADITLVRDFGGRLENLKERGHMLQGIEVARLSGKTGELPVLRAYVILNRTADKHSLMYDYRAVAAAGGGFIMEESTAEAAVHVAWLSWTASECDDRLVTFIIILSVSLVLIYVITVLGKQEAGAQLSYIGSEMCDPKIPDASANSYVCLVSTASNWTVDYAVSQGGDILNCWCESQGYAKLVQDSSLVSTCTPWFLETARGIGIMSAASCVVVCINLVLQLVLIAMARFERPLSLTSLNQSMMQKIFVAQTLNTGFVLFIVNQYGPEALKKQWQEAIALLTETWRNDADTVTVNCTISACAAASRWQEATALLSEMTQHAAAPDVISYTAVINACERAKLWQHALAALASATAQLKPDACLHNAAIAAMQRSAQWQRALQLLEELCIHKAGLQPDVISFNSTISACSNAARWECGLALLMSMPQHSLRPDAVSTSAALRSLGTARRWADALALLANMLPVLDAPDTILLGSAMNAMSGAMQWQRALVLLNEMRDMQIRPNAITCSTALSACDRGSLWRQGLQLLEEILQRGARHADSITYCSSVSACGKASQWSYALAVFAQSIAQTVTPNNFTYNATISACDRGSCWPAALQLLEEMEDNDVQPDLISFNATMAACCAGQQWHRTLVLFRELGARCLAPDTISYNAVLEAAGDADGEALFLSALPSAYPRLLAKGREYLDLHDLSAGAAKFAVRWWLGHVGYWSGRHPSGLEIITGRGSTRKAWSTSDLKGSVEALLNQLGVRWANMPNPGRIRLLPRKYSAAEKLQLEPASPSEGEGHVLCGLWVDVRKAVEVIPLVGRALFAGPFEELTRAWYIVVGATIMINMLLNMVVPPGVTIANIFVTWLLRKCCRGRVKHHSELIALYTNPEFDIKLKYAQMLTTVFVTLTYSAGMPLLYLFAFGYMTFMYWADKIALLWCSKRPPSYDALLPREVSEKLLYAIALHCIFAIFMYGQPCVFPSNAVGGDLGILATPGGQMASEHLQGWWPTLTRESTWMFVAWFSFMLSLWVAWWLAWAFQGTFGTFGTLLWQLCCASKKVEDEATIAAIQRGESVDSIRQKTGKEVDIAATMTWPEAAEIIDRCSPPSSYHMEDHPDMLEIAHLMKAEYTRGSEVNPEGGELPVPQPAGQSFGKAVECLGQ</sequence>
<dbReference type="OrthoDB" id="297739at2759"/>
<dbReference type="EMBL" id="CAJNDS010001112">
    <property type="protein sequence ID" value="CAE7247334.1"/>
    <property type="molecule type" value="Genomic_DNA"/>
</dbReference>
<dbReference type="Gene3D" id="3.30.1370.110">
    <property type="match status" value="1"/>
</dbReference>
<keyword evidence="6" id="KW-1185">Reference proteome</keyword>
<dbReference type="Pfam" id="PF13812">
    <property type="entry name" value="PPR_3"/>
    <property type="match status" value="1"/>
</dbReference>
<keyword evidence="3" id="KW-1133">Transmembrane helix</keyword>
<feature type="transmembrane region" description="Helical" evidence="3">
    <location>
        <begin position="249"/>
        <end position="266"/>
    </location>
</feature>
<dbReference type="Gene3D" id="1.25.40.10">
    <property type="entry name" value="Tetratricopeptide repeat domain"/>
    <property type="match status" value="3"/>
</dbReference>
<feature type="domain" description="Smr" evidence="4">
    <location>
        <begin position="1000"/>
        <end position="1082"/>
    </location>
</feature>
<dbReference type="SUPFAM" id="SSF160443">
    <property type="entry name" value="SMR domain-like"/>
    <property type="match status" value="1"/>
</dbReference>
<reference evidence="5" key="1">
    <citation type="submission" date="2021-02" db="EMBL/GenBank/DDBJ databases">
        <authorList>
            <person name="Dougan E. K."/>
            <person name="Rhodes N."/>
            <person name="Thang M."/>
            <person name="Chan C."/>
        </authorList>
    </citation>
    <scope>NUCLEOTIDE SEQUENCE</scope>
</reference>
<feature type="transmembrane region" description="Helical" evidence="3">
    <location>
        <begin position="525"/>
        <end position="548"/>
    </location>
</feature>
<evidence type="ECO:0000313" key="5">
    <source>
        <dbReference type="EMBL" id="CAE7247334.1"/>
    </source>
</evidence>
<feature type="transmembrane region" description="Helical" evidence="3">
    <location>
        <begin position="1319"/>
        <end position="1341"/>
    </location>
</feature>
<feature type="repeat" description="PPR" evidence="2">
    <location>
        <begin position="894"/>
        <end position="928"/>
    </location>
</feature>